<reference evidence="3 4" key="1">
    <citation type="submission" date="2022-11" db="EMBL/GenBank/DDBJ databases">
        <title>Desulfobotulus tamanensis H1 sp. nov. - anaerobic, alkaliphilic, sulphate reducing bacterium isolated from terrestrial mud volcano.</title>
        <authorList>
            <person name="Frolova A."/>
            <person name="Merkel A.Y."/>
            <person name="Slobodkin A.I."/>
        </authorList>
    </citation>
    <scope>NUCLEOTIDE SEQUENCE [LARGE SCALE GENOMIC DNA]</scope>
    <source>
        <strain evidence="3 4">H1</strain>
    </source>
</reference>
<dbReference type="InterPro" id="IPR023346">
    <property type="entry name" value="Lysozyme-like_dom_sf"/>
</dbReference>
<keyword evidence="1" id="KW-0812">Transmembrane</keyword>
<keyword evidence="4" id="KW-1185">Reference proteome</keyword>
<feature type="domain" description="Transglycosylase SLT" evidence="2">
    <location>
        <begin position="96"/>
        <end position="278"/>
    </location>
</feature>
<evidence type="ECO:0000256" key="1">
    <source>
        <dbReference type="SAM" id="Phobius"/>
    </source>
</evidence>
<dbReference type="Pfam" id="PF13406">
    <property type="entry name" value="SLT_2"/>
    <property type="match status" value="1"/>
</dbReference>
<dbReference type="PANTHER" id="PTHR30163">
    <property type="entry name" value="MEMBRANE-BOUND LYTIC MUREIN TRANSGLYCOSYLASE B"/>
    <property type="match status" value="1"/>
</dbReference>
<keyword evidence="1" id="KW-1133">Transmembrane helix</keyword>
<dbReference type="SUPFAM" id="SSF53955">
    <property type="entry name" value="Lysozyme-like"/>
    <property type="match status" value="1"/>
</dbReference>
<accession>A0ABT3NBV0</accession>
<evidence type="ECO:0000313" key="3">
    <source>
        <dbReference type="EMBL" id="MCW7754943.1"/>
    </source>
</evidence>
<dbReference type="CDD" id="cd13399">
    <property type="entry name" value="Slt35-like"/>
    <property type="match status" value="1"/>
</dbReference>
<dbReference type="InterPro" id="IPR031304">
    <property type="entry name" value="SLT_2"/>
</dbReference>
<feature type="transmembrane region" description="Helical" evidence="1">
    <location>
        <begin position="21"/>
        <end position="39"/>
    </location>
</feature>
<gene>
    <name evidence="3" type="ORF">OOT00_13205</name>
</gene>
<proteinExistence type="predicted"/>
<keyword evidence="1" id="KW-0472">Membrane</keyword>
<evidence type="ECO:0000313" key="4">
    <source>
        <dbReference type="Proteomes" id="UP001209681"/>
    </source>
</evidence>
<dbReference type="InterPro" id="IPR043426">
    <property type="entry name" value="MltB-like"/>
</dbReference>
<dbReference type="EMBL" id="JAPFPW010000018">
    <property type="protein sequence ID" value="MCW7754943.1"/>
    <property type="molecule type" value="Genomic_DNA"/>
</dbReference>
<dbReference type="RefSeq" id="WP_265425855.1">
    <property type="nucleotide sequence ID" value="NZ_JAPFPW010000018.1"/>
</dbReference>
<comment type="caution">
    <text evidence="3">The sequence shown here is derived from an EMBL/GenBank/DDBJ whole genome shotgun (WGS) entry which is preliminary data.</text>
</comment>
<dbReference type="Gene3D" id="1.10.8.350">
    <property type="entry name" value="Bacterial muramidase"/>
    <property type="match status" value="1"/>
</dbReference>
<organism evidence="3 4">
    <name type="scientific">Desulfobotulus pelophilus</name>
    <dbReference type="NCBI Taxonomy" id="2823377"/>
    <lineage>
        <taxon>Bacteria</taxon>
        <taxon>Pseudomonadati</taxon>
        <taxon>Thermodesulfobacteriota</taxon>
        <taxon>Desulfobacteria</taxon>
        <taxon>Desulfobacterales</taxon>
        <taxon>Desulfobacteraceae</taxon>
        <taxon>Desulfobotulus</taxon>
    </lineage>
</organism>
<dbReference type="PANTHER" id="PTHR30163:SF9">
    <property type="entry name" value="MEMBRANE-BOUND LYTIC MUREIN TRANSGLYCOSYLASE B"/>
    <property type="match status" value="1"/>
</dbReference>
<protein>
    <submittedName>
        <fullName evidence="3">Lytic murein transglycosylase</fullName>
    </submittedName>
</protein>
<name>A0ABT3NBV0_9BACT</name>
<dbReference type="Proteomes" id="UP001209681">
    <property type="component" value="Unassembled WGS sequence"/>
</dbReference>
<sequence>MNSTPPLFPRRQKSQGIIRNFFAVTGIVFSLFFFFSAGASERSAPQDPEFVPVLHQLLTDGVDAGLLQNVFAHPDMRFHVDIPALFFIIQESRLDYDQFSRPQPVQQARNYMETHGEILNRAEQIYGVPPDILTALLLVETRLGTFMGRYSAAASLASIAAMASPDVQEQLWEKVKDNTRYSDRESFRKRAENRAAWAQKELAPLLRYAETKGVHAAEIKGSYAGAVGICQFMPSNIEPYAADGDGDGIIRLSTHEDAIFSAARYLKEHGWQREMTTNEQERILLTYNRSRPYAQAILTVSEKLRDTKDVLPMK</sequence>
<evidence type="ECO:0000259" key="2">
    <source>
        <dbReference type="Pfam" id="PF13406"/>
    </source>
</evidence>